<accession>A0ACC2PAC6</accession>
<comment type="caution">
    <text evidence="1">The sequence shown here is derived from an EMBL/GenBank/DDBJ whole genome shotgun (WGS) entry which is preliminary data.</text>
</comment>
<reference evidence="1" key="1">
    <citation type="submission" date="2023-04" db="EMBL/GenBank/DDBJ databases">
        <title>A chromosome-level genome assembly of the parasitoid wasp Eretmocerus hayati.</title>
        <authorList>
            <person name="Zhong Y."/>
            <person name="Liu S."/>
            <person name="Liu Y."/>
        </authorList>
    </citation>
    <scope>NUCLEOTIDE SEQUENCE</scope>
    <source>
        <strain evidence="1">ZJU_SS_LIU_2023</strain>
    </source>
</reference>
<proteinExistence type="predicted"/>
<gene>
    <name evidence="1" type="ORF">QAD02_016361</name>
</gene>
<dbReference type="Proteomes" id="UP001239111">
    <property type="component" value="Chromosome 2"/>
</dbReference>
<dbReference type="EMBL" id="CM056742">
    <property type="protein sequence ID" value="KAJ8680574.1"/>
    <property type="molecule type" value="Genomic_DNA"/>
</dbReference>
<organism evidence="1 2">
    <name type="scientific">Eretmocerus hayati</name>
    <dbReference type="NCBI Taxonomy" id="131215"/>
    <lineage>
        <taxon>Eukaryota</taxon>
        <taxon>Metazoa</taxon>
        <taxon>Ecdysozoa</taxon>
        <taxon>Arthropoda</taxon>
        <taxon>Hexapoda</taxon>
        <taxon>Insecta</taxon>
        <taxon>Pterygota</taxon>
        <taxon>Neoptera</taxon>
        <taxon>Endopterygota</taxon>
        <taxon>Hymenoptera</taxon>
        <taxon>Apocrita</taxon>
        <taxon>Proctotrupomorpha</taxon>
        <taxon>Chalcidoidea</taxon>
        <taxon>Aphelinidae</taxon>
        <taxon>Aphelininae</taxon>
        <taxon>Eretmocerus</taxon>
    </lineage>
</organism>
<evidence type="ECO:0000313" key="2">
    <source>
        <dbReference type="Proteomes" id="UP001239111"/>
    </source>
</evidence>
<sequence length="124" mass="12639">MNKWAIVEQLPHEAKRMVFLPQKKAEASGSGSLTIPIPGGSDSGGSHGADGGAVTPGGFSNGEGTEEFLSTGRTGRRNAMPDILGQNAQTGTADLPDKLEALTTDPSGPRSQPEPGPSSQQQAG</sequence>
<protein>
    <submittedName>
        <fullName evidence="1">Uncharacterized protein</fullName>
    </submittedName>
</protein>
<evidence type="ECO:0000313" key="1">
    <source>
        <dbReference type="EMBL" id="KAJ8680574.1"/>
    </source>
</evidence>
<name>A0ACC2PAC6_9HYME</name>
<keyword evidence="2" id="KW-1185">Reference proteome</keyword>